<evidence type="ECO:0000313" key="1">
    <source>
        <dbReference type="EMBL" id="GAH21016.1"/>
    </source>
</evidence>
<dbReference type="EMBL" id="BARU01000467">
    <property type="protein sequence ID" value="GAH21016.1"/>
    <property type="molecule type" value="Genomic_DNA"/>
</dbReference>
<name>X1DJG2_9ZZZZ</name>
<comment type="caution">
    <text evidence="1">The sequence shown here is derived from an EMBL/GenBank/DDBJ whole genome shotgun (WGS) entry which is preliminary data.</text>
</comment>
<organism evidence="1">
    <name type="scientific">marine sediment metagenome</name>
    <dbReference type="NCBI Taxonomy" id="412755"/>
    <lineage>
        <taxon>unclassified sequences</taxon>
        <taxon>metagenomes</taxon>
        <taxon>ecological metagenomes</taxon>
    </lineage>
</organism>
<accession>X1DJG2</accession>
<reference evidence="1" key="1">
    <citation type="journal article" date="2014" name="Front. Microbiol.">
        <title>High frequency of phylogenetically diverse reductive dehalogenase-homologous genes in deep subseafloor sedimentary metagenomes.</title>
        <authorList>
            <person name="Kawai M."/>
            <person name="Futagami T."/>
            <person name="Toyoda A."/>
            <person name="Takaki Y."/>
            <person name="Nishi S."/>
            <person name="Hori S."/>
            <person name="Arai W."/>
            <person name="Tsubouchi T."/>
            <person name="Morono Y."/>
            <person name="Uchiyama I."/>
            <person name="Ito T."/>
            <person name="Fujiyama A."/>
            <person name="Inagaki F."/>
            <person name="Takami H."/>
        </authorList>
    </citation>
    <scope>NUCLEOTIDE SEQUENCE</scope>
    <source>
        <strain evidence="1">Expedition CK06-06</strain>
    </source>
</reference>
<gene>
    <name evidence="1" type="ORF">S03H2_01568</name>
</gene>
<protein>
    <submittedName>
        <fullName evidence="1">Uncharacterized protein</fullName>
    </submittedName>
</protein>
<sequence length="216" mass="24993">MYASIRISKRDLARLEQHLTDADISDTNASTLFNAVLKIYSRFRGEKSAREITFVADEQEYDLTSGEDHILSVFWNDTYPDSLIDVVISGDIQLEQYHNPALILVEKCKQRLRERMLDETEQPWHDYYKLIGETDTHKLHIGIKPETNIVIETRKKFTNLTFPQNDEDILKSLLQAKMLGYIKGVMQVKSQGDVTFNIAGMTAEIKRLEKEFYTAV</sequence>
<proteinExistence type="predicted"/>
<dbReference type="AlphaFoldDB" id="X1DJG2"/>
<feature type="non-terminal residue" evidence="1">
    <location>
        <position position="216"/>
    </location>
</feature>